<gene>
    <name evidence="2" type="ORF">LshimejAT787_0803350</name>
</gene>
<dbReference type="OrthoDB" id="2662502at2759"/>
<dbReference type="EMBL" id="BRPK01000008">
    <property type="protein sequence ID" value="GLB40464.1"/>
    <property type="molecule type" value="Genomic_DNA"/>
</dbReference>
<name>A0A9P3UMI2_LYOSH</name>
<comment type="caution">
    <text evidence="2">The sequence shown here is derived from an EMBL/GenBank/DDBJ whole genome shotgun (WGS) entry which is preliminary data.</text>
</comment>
<evidence type="ECO:0000256" key="1">
    <source>
        <dbReference type="SAM" id="MobiDB-lite"/>
    </source>
</evidence>
<feature type="region of interest" description="Disordered" evidence="1">
    <location>
        <begin position="428"/>
        <end position="447"/>
    </location>
</feature>
<accession>A0A9P3UMI2</accession>
<reference evidence="2" key="1">
    <citation type="submission" date="2022-07" db="EMBL/GenBank/DDBJ databases">
        <title>The genome of Lyophyllum shimeji provides insight into the initial evolution of ectomycorrhizal fungal genome.</title>
        <authorList>
            <person name="Kobayashi Y."/>
            <person name="Shibata T."/>
            <person name="Hirakawa H."/>
            <person name="Shigenobu S."/>
            <person name="Nishiyama T."/>
            <person name="Yamada A."/>
            <person name="Hasebe M."/>
            <person name="Kawaguchi M."/>
        </authorList>
    </citation>
    <scope>NUCLEOTIDE SEQUENCE</scope>
    <source>
        <strain evidence="2">AT787</strain>
    </source>
</reference>
<dbReference type="AlphaFoldDB" id="A0A9P3UMI2"/>
<sequence length="475" mass="53344">MEMLPCTVKRPTPRSAETRPLSTGLAKLQASSRARNFEDVGTRNSTRNSTQKLCNRLIQFQRPRPRSHRRAYRRLLPGQRVGIAFALVCMISDGVDAPDVPVGVPEHLHFLFHPPLLGVARTPCPRQSKPPLSWRVAYCGEGITSCRGWKDVLDFFNALQSGAGDARSDDTLGIREEVANWLNTRTPTPSPVLETDSRSNRGLQHDLTGRLLCPIEWNWDNPEVRAKIRACEPEYDLAGSPFLRALYAFERGDPAKVWDGYLMSGLLVRTYRYIFTSPQSAKGGLVEESTDLVNMTIIFRPSSTKKSKRKDVSRTTLVHNQVTPRSIAYAAVQLVFALTDAGSWIDIEQSPHGFNNLYYFIVDFFEDPVNDLAKAHGTSLLRWWNLQVFSSPTGRRVGSAPRTTSRSKQVLLAQWTALAAEKARADGTATAGAGISPEEEQNGASTPYIHYNTPCQKLHEYMLYNMIQIWSRHRD</sequence>
<dbReference type="Pfam" id="PF20414">
    <property type="entry name" value="DUF6698"/>
    <property type="match status" value="1"/>
</dbReference>
<evidence type="ECO:0000313" key="3">
    <source>
        <dbReference type="Proteomes" id="UP001063166"/>
    </source>
</evidence>
<keyword evidence="3" id="KW-1185">Reference proteome</keyword>
<evidence type="ECO:0000313" key="2">
    <source>
        <dbReference type="EMBL" id="GLB40464.1"/>
    </source>
</evidence>
<organism evidence="2 3">
    <name type="scientific">Lyophyllum shimeji</name>
    <name type="common">Hon-shimeji</name>
    <name type="synonym">Tricholoma shimeji</name>
    <dbReference type="NCBI Taxonomy" id="47721"/>
    <lineage>
        <taxon>Eukaryota</taxon>
        <taxon>Fungi</taxon>
        <taxon>Dikarya</taxon>
        <taxon>Basidiomycota</taxon>
        <taxon>Agaricomycotina</taxon>
        <taxon>Agaricomycetes</taxon>
        <taxon>Agaricomycetidae</taxon>
        <taxon>Agaricales</taxon>
        <taxon>Tricholomatineae</taxon>
        <taxon>Lyophyllaceae</taxon>
        <taxon>Lyophyllum</taxon>
    </lineage>
</organism>
<proteinExistence type="predicted"/>
<feature type="region of interest" description="Disordered" evidence="1">
    <location>
        <begin position="1"/>
        <end position="22"/>
    </location>
</feature>
<protein>
    <submittedName>
        <fullName evidence="2">Uncharacterized protein</fullName>
    </submittedName>
</protein>
<dbReference type="InterPro" id="IPR046521">
    <property type="entry name" value="DUF6698"/>
</dbReference>
<dbReference type="Proteomes" id="UP001063166">
    <property type="component" value="Unassembled WGS sequence"/>
</dbReference>